<name>A0A6A6JVC9_WESOR</name>
<feature type="chain" id="PRO_5025465019" evidence="2">
    <location>
        <begin position="19"/>
        <end position="283"/>
    </location>
</feature>
<dbReference type="AlphaFoldDB" id="A0A6A6JVC9"/>
<keyword evidence="2" id="KW-0732">Signal</keyword>
<dbReference type="Proteomes" id="UP000800097">
    <property type="component" value="Unassembled WGS sequence"/>
</dbReference>
<feature type="compositionally biased region" description="Polar residues" evidence="1">
    <location>
        <begin position="52"/>
        <end position="66"/>
    </location>
</feature>
<feature type="compositionally biased region" description="Basic and acidic residues" evidence="1">
    <location>
        <begin position="178"/>
        <end position="193"/>
    </location>
</feature>
<protein>
    <submittedName>
        <fullName evidence="3">Uncharacterized protein</fullName>
    </submittedName>
</protein>
<evidence type="ECO:0000313" key="3">
    <source>
        <dbReference type="EMBL" id="KAF2280571.1"/>
    </source>
</evidence>
<evidence type="ECO:0000256" key="2">
    <source>
        <dbReference type="SAM" id="SignalP"/>
    </source>
</evidence>
<dbReference type="EMBL" id="ML986484">
    <property type="protein sequence ID" value="KAF2280571.1"/>
    <property type="molecule type" value="Genomic_DNA"/>
</dbReference>
<keyword evidence="4" id="KW-1185">Reference proteome</keyword>
<feature type="signal peptide" evidence="2">
    <location>
        <begin position="1"/>
        <end position="18"/>
    </location>
</feature>
<accession>A0A6A6JVC9</accession>
<feature type="region of interest" description="Disordered" evidence="1">
    <location>
        <begin position="43"/>
        <end position="66"/>
    </location>
</feature>
<organism evidence="3 4">
    <name type="scientific">Westerdykella ornata</name>
    <dbReference type="NCBI Taxonomy" id="318751"/>
    <lineage>
        <taxon>Eukaryota</taxon>
        <taxon>Fungi</taxon>
        <taxon>Dikarya</taxon>
        <taxon>Ascomycota</taxon>
        <taxon>Pezizomycotina</taxon>
        <taxon>Dothideomycetes</taxon>
        <taxon>Pleosporomycetidae</taxon>
        <taxon>Pleosporales</taxon>
        <taxon>Sporormiaceae</taxon>
        <taxon>Westerdykella</taxon>
    </lineage>
</organism>
<reference evidence="3" key="1">
    <citation type="journal article" date="2020" name="Stud. Mycol.">
        <title>101 Dothideomycetes genomes: a test case for predicting lifestyles and emergence of pathogens.</title>
        <authorList>
            <person name="Haridas S."/>
            <person name="Albert R."/>
            <person name="Binder M."/>
            <person name="Bloem J."/>
            <person name="Labutti K."/>
            <person name="Salamov A."/>
            <person name="Andreopoulos B."/>
            <person name="Baker S."/>
            <person name="Barry K."/>
            <person name="Bills G."/>
            <person name="Bluhm B."/>
            <person name="Cannon C."/>
            <person name="Castanera R."/>
            <person name="Culley D."/>
            <person name="Daum C."/>
            <person name="Ezra D."/>
            <person name="Gonzalez J."/>
            <person name="Henrissat B."/>
            <person name="Kuo A."/>
            <person name="Liang C."/>
            <person name="Lipzen A."/>
            <person name="Lutzoni F."/>
            <person name="Magnuson J."/>
            <person name="Mondo S."/>
            <person name="Nolan M."/>
            <person name="Ohm R."/>
            <person name="Pangilinan J."/>
            <person name="Park H.-J."/>
            <person name="Ramirez L."/>
            <person name="Alfaro M."/>
            <person name="Sun H."/>
            <person name="Tritt A."/>
            <person name="Yoshinaga Y."/>
            <person name="Zwiers L.-H."/>
            <person name="Turgeon B."/>
            <person name="Goodwin S."/>
            <person name="Spatafora J."/>
            <person name="Crous P."/>
            <person name="Grigoriev I."/>
        </authorList>
    </citation>
    <scope>NUCLEOTIDE SEQUENCE</scope>
    <source>
        <strain evidence="3">CBS 379.55</strain>
    </source>
</reference>
<dbReference type="RefSeq" id="XP_033658109.1">
    <property type="nucleotide sequence ID" value="XM_033794733.1"/>
</dbReference>
<gene>
    <name evidence="3" type="ORF">EI97DRAFT_331</name>
</gene>
<sequence>MKTVYPLLTILCSTFVASGPVPIREYAIPNDRLSVRTEHLVEPPPAPIPHTPVNTAPTPSPTHSTRQPLTRLLRNTKQPLTPWRQCTSLKRRLNRRPIKRKMEEEHVAKAQAEQLAHQEAAKKMEEMHVAKAQAEQLAHQQAAKEMEAMHVAKAEAEAKAHQEAAKQMEAMHVAKAEAEAAAHKAAADAKELAHQQAAQQAEAEHQAKAAAEAKAHQEAAAVLPPPPPPTHAAQGPVPEHTVASPTPAGHVSPQVETPVVHAAVNLTVRAPIEKHSNAFRAVL</sequence>
<evidence type="ECO:0000256" key="1">
    <source>
        <dbReference type="SAM" id="MobiDB-lite"/>
    </source>
</evidence>
<dbReference type="OrthoDB" id="3801517at2759"/>
<feature type="region of interest" description="Disordered" evidence="1">
    <location>
        <begin position="178"/>
        <end position="253"/>
    </location>
</feature>
<proteinExistence type="predicted"/>
<evidence type="ECO:0000313" key="4">
    <source>
        <dbReference type="Proteomes" id="UP000800097"/>
    </source>
</evidence>
<feature type="compositionally biased region" description="Basic and acidic residues" evidence="1">
    <location>
        <begin position="202"/>
        <end position="217"/>
    </location>
</feature>
<dbReference type="GeneID" id="54547908"/>